<keyword evidence="2" id="KW-1185">Reference proteome</keyword>
<dbReference type="Proteomes" id="UP001178508">
    <property type="component" value="Chromosome 21"/>
</dbReference>
<evidence type="ECO:0000313" key="2">
    <source>
        <dbReference type="Proteomes" id="UP001178508"/>
    </source>
</evidence>
<gene>
    <name evidence="1" type="ORF">XNOV1_A026805</name>
</gene>
<organism evidence="1 2">
    <name type="scientific">Xyrichtys novacula</name>
    <name type="common">Pearly razorfish</name>
    <name type="synonym">Hemipteronotus novacula</name>
    <dbReference type="NCBI Taxonomy" id="13765"/>
    <lineage>
        <taxon>Eukaryota</taxon>
        <taxon>Metazoa</taxon>
        <taxon>Chordata</taxon>
        <taxon>Craniata</taxon>
        <taxon>Vertebrata</taxon>
        <taxon>Euteleostomi</taxon>
        <taxon>Actinopterygii</taxon>
        <taxon>Neopterygii</taxon>
        <taxon>Teleostei</taxon>
        <taxon>Neoteleostei</taxon>
        <taxon>Acanthomorphata</taxon>
        <taxon>Eupercaria</taxon>
        <taxon>Labriformes</taxon>
        <taxon>Labridae</taxon>
        <taxon>Xyrichtys</taxon>
    </lineage>
</organism>
<proteinExistence type="predicted"/>
<sequence length="82" mass="9201">MEVVGSVVGADKLRLTPRPAGETRFTRKTMSTRSGAHMHRHGPARLFKYSCEDRSHETATTSNPELQIFKCDQTARINNKSV</sequence>
<dbReference type="EMBL" id="OY660884">
    <property type="protein sequence ID" value="CAJ1084154.1"/>
    <property type="molecule type" value="Genomic_DNA"/>
</dbReference>
<evidence type="ECO:0000313" key="1">
    <source>
        <dbReference type="EMBL" id="CAJ1084154.1"/>
    </source>
</evidence>
<protein>
    <submittedName>
        <fullName evidence="1">Uncharacterized protein</fullName>
    </submittedName>
</protein>
<reference evidence="1" key="1">
    <citation type="submission" date="2023-08" db="EMBL/GenBank/DDBJ databases">
        <authorList>
            <person name="Alioto T."/>
            <person name="Alioto T."/>
            <person name="Gomez Garrido J."/>
        </authorList>
    </citation>
    <scope>NUCLEOTIDE SEQUENCE</scope>
</reference>
<dbReference type="AlphaFoldDB" id="A0AAV1HG15"/>
<accession>A0AAV1HG15</accession>
<name>A0AAV1HG15_XYRNO</name>